<protein>
    <submittedName>
        <fullName evidence="4">Serine/threonine protein kinase</fullName>
    </submittedName>
</protein>
<dbReference type="PANTHER" id="PTHR44167">
    <property type="entry name" value="OVARIAN-SPECIFIC SERINE/THREONINE-PROTEIN KINASE LOK-RELATED"/>
    <property type="match status" value="1"/>
</dbReference>
<dbReference type="GO" id="GO:0005524">
    <property type="term" value="F:ATP binding"/>
    <property type="evidence" value="ECO:0007669"/>
    <property type="project" value="InterPro"/>
</dbReference>
<dbReference type="Proteomes" id="UP000199334">
    <property type="component" value="Unassembled WGS sequence"/>
</dbReference>
<dbReference type="OrthoDB" id="583109at2"/>
<dbReference type="RefSeq" id="WP_093855066.1">
    <property type="nucleotide sequence ID" value="NZ_BJVZ01000022.1"/>
</dbReference>
<dbReference type="InterPro" id="IPR011009">
    <property type="entry name" value="Kinase-like_dom_sf"/>
</dbReference>
<organism evidence="4 5">
    <name type="scientific">Tenuibacillus multivorans</name>
    <dbReference type="NCBI Taxonomy" id="237069"/>
    <lineage>
        <taxon>Bacteria</taxon>
        <taxon>Bacillati</taxon>
        <taxon>Bacillota</taxon>
        <taxon>Bacilli</taxon>
        <taxon>Bacillales</taxon>
        <taxon>Bacillaceae</taxon>
        <taxon>Tenuibacillus</taxon>
    </lineage>
</organism>
<keyword evidence="4" id="KW-0418">Kinase</keyword>
<gene>
    <name evidence="4" type="ORF">SAMN05216498_0534</name>
</gene>
<dbReference type="SMART" id="SM00220">
    <property type="entry name" value="S_TKc"/>
    <property type="match status" value="1"/>
</dbReference>
<evidence type="ECO:0000256" key="2">
    <source>
        <dbReference type="SAM" id="Phobius"/>
    </source>
</evidence>
<proteinExistence type="predicted"/>
<dbReference type="Pfam" id="PF00069">
    <property type="entry name" value="Pkinase"/>
    <property type="match status" value="1"/>
</dbReference>
<dbReference type="InterPro" id="IPR000719">
    <property type="entry name" value="Prot_kinase_dom"/>
</dbReference>
<feature type="coiled-coil region" evidence="1">
    <location>
        <begin position="249"/>
        <end position="276"/>
    </location>
</feature>
<dbReference type="SUPFAM" id="SSF56112">
    <property type="entry name" value="Protein kinase-like (PK-like)"/>
    <property type="match status" value="1"/>
</dbReference>
<evidence type="ECO:0000256" key="1">
    <source>
        <dbReference type="SAM" id="Coils"/>
    </source>
</evidence>
<accession>A0A1G9VZ05</accession>
<dbReference type="Gene3D" id="1.10.510.10">
    <property type="entry name" value="Transferase(Phosphotransferase) domain 1"/>
    <property type="match status" value="1"/>
</dbReference>
<keyword evidence="5" id="KW-1185">Reference proteome</keyword>
<dbReference type="Gene3D" id="3.30.200.20">
    <property type="entry name" value="Phosphorylase Kinase, domain 1"/>
    <property type="match status" value="1"/>
</dbReference>
<dbReference type="PROSITE" id="PS50011">
    <property type="entry name" value="PROTEIN_KINASE_DOM"/>
    <property type="match status" value="1"/>
</dbReference>
<sequence>MTLSIHPTVRLSKHQKLTGIWNKETYVIARQIGEGARGSIYLAYNQNRYVALKISQDSSVISAEVNVLKTLKKAQGYPLGPLLLDVDDAKVNQHDKYAFYVMEYIDGIPLKKWIDQKGLNWLNRLSIQLLSQLHQLHQLGYIFGDLKPDNILVEKRTKRARLVDVGGVTQIGRSIREYTTWYDRGYWKMGDRRAEPKYDLFAYAVCMLNMDPNSMVQKSNHKDIMRILHQSVQLKPYHGVIRQALHGKYRSAQEMRQALIQLNNQLKKKSKRIQRQPKHNQDNHLAEILGMSSIISIHMLLFYYFIF</sequence>
<dbReference type="EMBL" id="FNIG01000001">
    <property type="protein sequence ID" value="SDM77156.1"/>
    <property type="molecule type" value="Genomic_DNA"/>
</dbReference>
<keyword evidence="1" id="KW-0175">Coiled coil</keyword>
<evidence type="ECO:0000313" key="4">
    <source>
        <dbReference type="EMBL" id="SDM77156.1"/>
    </source>
</evidence>
<keyword evidence="2" id="KW-1133">Transmembrane helix</keyword>
<name>A0A1G9VZ05_9BACI</name>
<evidence type="ECO:0000259" key="3">
    <source>
        <dbReference type="PROSITE" id="PS50011"/>
    </source>
</evidence>
<keyword evidence="4" id="KW-0723">Serine/threonine-protein kinase</keyword>
<dbReference type="PANTHER" id="PTHR44167:SF31">
    <property type="entry name" value="PROTEIN CBG02007"/>
    <property type="match status" value="1"/>
</dbReference>
<keyword evidence="4" id="KW-0808">Transferase</keyword>
<reference evidence="4 5" key="1">
    <citation type="submission" date="2016-10" db="EMBL/GenBank/DDBJ databases">
        <authorList>
            <person name="de Groot N.N."/>
        </authorList>
    </citation>
    <scope>NUCLEOTIDE SEQUENCE [LARGE SCALE GENOMIC DNA]</scope>
    <source>
        <strain evidence="4 5">CGMCC 1.3442</strain>
    </source>
</reference>
<keyword evidence="2" id="KW-0812">Transmembrane</keyword>
<dbReference type="GO" id="GO:0004674">
    <property type="term" value="F:protein serine/threonine kinase activity"/>
    <property type="evidence" value="ECO:0007669"/>
    <property type="project" value="UniProtKB-KW"/>
</dbReference>
<keyword evidence="2" id="KW-0472">Membrane</keyword>
<dbReference type="GO" id="GO:0005737">
    <property type="term" value="C:cytoplasm"/>
    <property type="evidence" value="ECO:0007669"/>
    <property type="project" value="TreeGrafter"/>
</dbReference>
<feature type="domain" description="Protein kinase" evidence="3">
    <location>
        <begin position="26"/>
        <end position="279"/>
    </location>
</feature>
<dbReference type="AlphaFoldDB" id="A0A1G9VZ05"/>
<feature type="transmembrane region" description="Helical" evidence="2">
    <location>
        <begin position="285"/>
        <end position="306"/>
    </location>
</feature>
<evidence type="ECO:0000313" key="5">
    <source>
        <dbReference type="Proteomes" id="UP000199334"/>
    </source>
</evidence>
<dbReference type="STRING" id="237069.SAMN05216498_0534"/>